<evidence type="ECO:0000313" key="1">
    <source>
        <dbReference type="EMBL" id="KAK3105685.1"/>
    </source>
</evidence>
<keyword evidence="2" id="KW-1185">Reference proteome</keyword>
<dbReference type="PANTHER" id="PTHR46534:SF1">
    <property type="entry name" value="IGGFC-BINDING PROTEIN N-TERMINAL DOMAIN-CONTAINING PROTEIN"/>
    <property type="match status" value="1"/>
</dbReference>
<comment type="caution">
    <text evidence="1">The sequence shown here is derived from an EMBL/GenBank/DDBJ whole genome shotgun (WGS) entry which is preliminary data.</text>
</comment>
<dbReference type="AlphaFoldDB" id="A0AA88YHJ8"/>
<organism evidence="1 2">
    <name type="scientific">Pinctada imbricata</name>
    <name type="common">Atlantic pearl-oyster</name>
    <name type="synonym">Pinctada martensii</name>
    <dbReference type="NCBI Taxonomy" id="66713"/>
    <lineage>
        <taxon>Eukaryota</taxon>
        <taxon>Metazoa</taxon>
        <taxon>Spiralia</taxon>
        <taxon>Lophotrochozoa</taxon>
        <taxon>Mollusca</taxon>
        <taxon>Bivalvia</taxon>
        <taxon>Autobranchia</taxon>
        <taxon>Pteriomorphia</taxon>
        <taxon>Pterioida</taxon>
        <taxon>Pterioidea</taxon>
        <taxon>Pteriidae</taxon>
        <taxon>Pinctada</taxon>
    </lineage>
</organism>
<dbReference type="Proteomes" id="UP001186944">
    <property type="component" value="Unassembled WGS sequence"/>
</dbReference>
<protein>
    <submittedName>
        <fullName evidence="1">Uncharacterized protein</fullName>
    </submittedName>
</protein>
<reference evidence="1" key="1">
    <citation type="submission" date="2019-08" db="EMBL/GenBank/DDBJ databases">
        <title>The improved chromosome-level genome for the pearl oyster Pinctada fucata martensii using PacBio sequencing and Hi-C.</title>
        <authorList>
            <person name="Zheng Z."/>
        </authorList>
    </citation>
    <scope>NUCLEOTIDE SEQUENCE</scope>
    <source>
        <strain evidence="1">ZZ-2019</strain>
        <tissue evidence="1">Adductor muscle</tissue>
    </source>
</reference>
<gene>
    <name evidence="1" type="ORF">FSP39_003262</name>
</gene>
<proteinExistence type="predicted"/>
<evidence type="ECO:0000313" key="2">
    <source>
        <dbReference type="Proteomes" id="UP001186944"/>
    </source>
</evidence>
<sequence>MIDGHPITHAHYTDIPGTNLTSGYLHITVGTHTVSHNTPEVVFGGVLFGKAKLESYGFPVGLLLVPVNDKCHAKAMTPGDEVDNDCDGEVDEEVCNKKGE</sequence>
<dbReference type="PANTHER" id="PTHR46534">
    <property type="entry name" value="IGGFC_BINDING DOMAIN-CONTAINING PROTEIN"/>
    <property type="match status" value="1"/>
</dbReference>
<dbReference type="EMBL" id="VSWD01000003">
    <property type="protein sequence ID" value="KAK3105685.1"/>
    <property type="molecule type" value="Genomic_DNA"/>
</dbReference>
<name>A0AA88YHJ8_PINIB</name>
<accession>A0AA88YHJ8</accession>